<accession>A0ABM7PMV4</accession>
<evidence type="ECO:0000313" key="1">
    <source>
        <dbReference type="EMBL" id="BCS98528.1"/>
    </source>
</evidence>
<sequence>MGKARPDRCGLSNLYFIAYSSGGVKGQSLGAVKAAPAFGEKALENQASGGRVGHLGMWGGDAIYLPCWTLFTYCLKLQTVEPTGLLTR</sequence>
<evidence type="ECO:0000313" key="2">
    <source>
        <dbReference type="Proteomes" id="UP001320148"/>
    </source>
</evidence>
<gene>
    <name evidence="1" type="ORF">DSLASN_41600</name>
</gene>
<keyword evidence="2" id="KW-1185">Reference proteome</keyword>
<name>A0ABM7PMV4_9BACT</name>
<dbReference type="Proteomes" id="UP001320148">
    <property type="component" value="Chromosome"/>
</dbReference>
<proteinExistence type="predicted"/>
<organism evidence="1 2">
    <name type="scientific">Desulfoluna limicola</name>
    <dbReference type="NCBI Taxonomy" id="2810562"/>
    <lineage>
        <taxon>Bacteria</taxon>
        <taxon>Pseudomonadati</taxon>
        <taxon>Thermodesulfobacteriota</taxon>
        <taxon>Desulfobacteria</taxon>
        <taxon>Desulfobacterales</taxon>
        <taxon>Desulfolunaceae</taxon>
        <taxon>Desulfoluna</taxon>
    </lineage>
</organism>
<dbReference type="EMBL" id="AP024488">
    <property type="protein sequence ID" value="BCS98528.1"/>
    <property type="molecule type" value="Genomic_DNA"/>
</dbReference>
<protein>
    <submittedName>
        <fullName evidence="1">Uncharacterized protein</fullName>
    </submittedName>
</protein>
<reference evidence="1 2" key="1">
    <citation type="submission" date="2021-02" db="EMBL/GenBank/DDBJ databases">
        <title>Complete genome of Desulfoluna sp. strain ASN36.</title>
        <authorList>
            <person name="Takahashi A."/>
            <person name="Kojima H."/>
            <person name="Fukui M."/>
        </authorList>
    </citation>
    <scope>NUCLEOTIDE SEQUENCE [LARGE SCALE GENOMIC DNA]</scope>
    <source>
        <strain evidence="1 2">ASN36</strain>
    </source>
</reference>